<proteinExistence type="predicted"/>
<feature type="signal peptide" evidence="2">
    <location>
        <begin position="1"/>
        <end position="22"/>
    </location>
</feature>
<accession>A0ABN9WYA6</accession>
<keyword evidence="5" id="KW-1185">Reference proteome</keyword>
<dbReference type="PROSITE" id="PS51670">
    <property type="entry name" value="SHKT"/>
    <property type="match status" value="1"/>
</dbReference>
<name>A0ABN9WYA6_9DINO</name>
<sequence>MRSLRYVLCIFGLASIVTDSGGVQLTSPLVCDRCSSREHAAWAQGESAQIMPEDSSESILEAQMQEEAAEERYAEEEAADAMEESCVDDPSWMDMDGDTCEVYSEYIKSGKMSLETACGYNDGEARRSCRRSCGGCDGAPPRGQCRDAACVVKWRLEYGRCFACDQWPSRCGDPDFAADCPKTCGTCAPSSEETEDESEGLVVVPQTSRAPETTTTRPPAAAPAPCKDHDCVDHWLKKTGECYHCEEFAEAFCGRDEEFMEACPRSCKMCTPNGEPGCEDNFSPHTCRRLAAWQWCGNGHVAEHCRASCGLCPALPEGSEGPAPWSGPGSRCSRPGASVASLLALFGAVTCLVHHSP</sequence>
<dbReference type="EMBL" id="CAUYUJ010019343">
    <property type="protein sequence ID" value="CAK0890374.1"/>
    <property type="molecule type" value="Genomic_DNA"/>
</dbReference>
<feature type="region of interest" description="Disordered" evidence="1">
    <location>
        <begin position="189"/>
        <end position="221"/>
    </location>
</feature>
<feature type="compositionally biased region" description="Low complexity" evidence="1">
    <location>
        <begin position="207"/>
        <end position="221"/>
    </location>
</feature>
<evidence type="ECO:0000313" key="5">
    <source>
        <dbReference type="Proteomes" id="UP001189429"/>
    </source>
</evidence>
<protein>
    <recommendedName>
        <fullName evidence="3">ShKT domain-containing protein</fullName>
    </recommendedName>
</protein>
<evidence type="ECO:0000256" key="2">
    <source>
        <dbReference type="SAM" id="SignalP"/>
    </source>
</evidence>
<organism evidence="4 5">
    <name type="scientific">Prorocentrum cordatum</name>
    <dbReference type="NCBI Taxonomy" id="2364126"/>
    <lineage>
        <taxon>Eukaryota</taxon>
        <taxon>Sar</taxon>
        <taxon>Alveolata</taxon>
        <taxon>Dinophyceae</taxon>
        <taxon>Prorocentrales</taxon>
        <taxon>Prorocentraceae</taxon>
        <taxon>Prorocentrum</taxon>
    </lineage>
</organism>
<keyword evidence="2" id="KW-0732">Signal</keyword>
<evidence type="ECO:0000256" key="1">
    <source>
        <dbReference type="SAM" id="MobiDB-lite"/>
    </source>
</evidence>
<gene>
    <name evidence="4" type="ORF">PCOR1329_LOCUS70633</name>
</gene>
<comment type="caution">
    <text evidence="4">The sequence shown here is derived from an EMBL/GenBank/DDBJ whole genome shotgun (WGS) entry which is preliminary data.</text>
</comment>
<evidence type="ECO:0000259" key="3">
    <source>
        <dbReference type="PROSITE" id="PS51670"/>
    </source>
</evidence>
<dbReference type="Proteomes" id="UP001189429">
    <property type="component" value="Unassembled WGS sequence"/>
</dbReference>
<feature type="chain" id="PRO_5045588689" description="ShKT domain-containing protein" evidence="2">
    <location>
        <begin position="23"/>
        <end position="357"/>
    </location>
</feature>
<dbReference type="SMART" id="SM00254">
    <property type="entry name" value="ShKT"/>
    <property type="match status" value="3"/>
</dbReference>
<feature type="domain" description="ShKT" evidence="3">
    <location>
        <begin position="278"/>
        <end position="312"/>
    </location>
</feature>
<dbReference type="InterPro" id="IPR003582">
    <property type="entry name" value="ShKT_dom"/>
</dbReference>
<reference evidence="4" key="1">
    <citation type="submission" date="2023-10" db="EMBL/GenBank/DDBJ databases">
        <authorList>
            <person name="Chen Y."/>
            <person name="Shah S."/>
            <person name="Dougan E. K."/>
            <person name="Thang M."/>
            <person name="Chan C."/>
        </authorList>
    </citation>
    <scope>NUCLEOTIDE SEQUENCE [LARGE SCALE GENOMIC DNA]</scope>
</reference>
<evidence type="ECO:0000313" key="4">
    <source>
        <dbReference type="EMBL" id="CAK0890374.1"/>
    </source>
</evidence>